<keyword evidence="3" id="KW-1185">Reference proteome</keyword>
<protein>
    <submittedName>
        <fullName evidence="2">Flap endonuclease GEN homolog 1</fullName>
    </submittedName>
</protein>
<dbReference type="GO" id="GO:0017108">
    <property type="term" value="F:5'-flap endonuclease activity"/>
    <property type="evidence" value="ECO:0007669"/>
    <property type="project" value="TreeGrafter"/>
</dbReference>
<proteinExistence type="predicted"/>
<keyword evidence="2" id="KW-0255">Endonuclease</keyword>
<feature type="domain" description="XPG-I" evidence="1">
    <location>
        <begin position="59"/>
        <end position="130"/>
    </location>
</feature>
<dbReference type="Gene3D" id="3.40.50.1010">
    <property type="entry name" value="5'-nuclease"/>
    <property type="match status" value="1"/>
</dbReference>
<organism evidence="2 3">
    <name type="scientific">Elysia marginata</name>
    <dbReference type="NCBI Taxonomy" id="1093978"/>
    <lineage>
        <taxon>Eukaryota</taxon>
        <taxon>Metazoa</taxon>
        <taxon>Spiralia</taxon>
        <taxon>Lophotrochozoa</taxon>
        <taxon>Mollusca</taxon>
        <taxon>Gastropoda</taxon>
        <taxon>Heterobranchia</taxon>
        <taxon>Euthyneura</taxon>
        <taxon>Panpulmonata</taxon>
        <taxon>Sacoglossa</taxon>
        <taxon>Placobranchoidea</taxon>
        <taxon>Plakobranchidae</taxon>
        <taxon>Elysia</taxon>
    </lineage>
</organism>
<evidence type="ECO:0000313" key="2">
    <source>
        <dbReference type="EMBL" id="GFR59038.1"/>
    </source>
</evidence>
<keyword evidence="2" id="KW-0540">Nuclease</keyword>
<dbReference type="InterPro" id="IPR036279">
    <property type="entry name" value="5-3_exonuclease_C_sf"/>
</dbReference>
<evidence type="ECO:0000259" key="1">
    <source>
        <dbReference type="SMART" id="SM00484"/>
    </source>
</evidence>
<name>A0AAV4EDL9_9GAST</name>
<dbReference type="PANTHER" id="PTHR11081">
    <property type="entry name" value="FLAP ENDONUCLEASE FAMILY MEMBER"/>
    <property type="match status" value="1"/>
</dbReference>
<gene>
    <name evidence="2" type="ORF">ElyMa_003494200</name>
</gene>
<accession>A0AAV4EDL9</accession>
<comment type="caution">
    <text evidence="2">The sequence shown here is derived from an EMBL/GenBank/DDBJ whole genome shotgun (WGS) entry which is preliminary data.</text>
</comment>
<dbReference type="Proteomes" id="UP000762676">
    <property type="component" value="Unassembled WGS sequence"/>
</dbReference>
<dbReference type="EMBL" id="BMAT01007179">
    <property type="protein sequence ID" value="GFR59038.1"/>
    <property type="molecule type" value="Genomic_DNA"/>
</dbReference>
<dbReference type="SUPFAM" id="SSF47807">
    <property type="entry name" value="5' to 3' exonuclease, C-terminal subdomain"/>
    <property type="match status" value="1"/>
</dbReference>
<dbReference type="InterPro" id="IPR006086">
    <property type="entry name" value="XPG-I_dom"/>
</dbReference>
<keyword evidence="2" id="KW-0378">Hydrolase</keyword>
<evidence type="ECO:0000313" key="3">
    <source>
        <dbReference type="Proteomes" id="UP000762676"/>
    </source>
</evidence>
<reference evidence="2 3" key="1">
    <citation type="journal article" date="2021" name="Elife">
        <title>Chloroplast acquisition without the gene transfer in kleptoplastic sea slugs, Plakobranchus ocellatus.</title>
        <authorList>
            <person name="Maeda T."/>
            <person name="Takahashi S."/>
            <person name="Yoshida T."/>
            <person name="Shimamura S."/>
            <person name="Takaki Y."/>
            <person name="Nagai Y."/>
            <person name="Toyoda A."/>
            <person name="Suzuki Y."/>
            <person name="Arimoto A."/>
            <person name="Ishii H."/>
            <person name="Satoh N."/>
            <person name="Nishiyama T."/>
            <person name="Hasebe M."/>
            <person name="Maruyama T."/>
            <person name="Minagawa J."/>
            <person name="Obokata J."/>
            <person name="Shigenobu S."/>
        </authorList>
    </citation>
    <scope>NUCLEOTIDE SEQUENCE [LARGE SCALE GENOMIC DNA]</scope>
</reference>
<dbReference type="InterPro" id="IPR029060">
    <property type="entry name" value="PIN-like_dom_sf"/>
</dbReference>
<dbReference type="InterPro" id="IPR006084">
    <property type="entry name" value="XPG/Rad2"/>
</dbReference>
<dbReference type="SMART" id="SM00484">
    <property type="entry name" value="XPGI"/>
    <property type="match status" value="1"/>
</dbReference>
<dbReference type="Pfam" id="PF00867">
    <property type="entry name" value="XPG_I"/>
    <property type="match status" value="1"/>
</dbReference>
<dbReference type="PRINTS" id="PR00853">
    <property type="entry name" value="XPGRADSUPER"/>
</dbReference>
<dbReference type="PANTHER" id="PTHR11081:SF59">
    <property type="entry name" value="FI23547P1"/>
    <property type="match status" value="1"/>
</dbReference>
<dbReference type="SUPFAM" id="SSF88723">
    <property type="entry name" value="PIN domain-like"/>
    <property type="match status" value="1"/>
</dbReference>
<sequence>MKKIILFSNRGLFFRTLNLSKLGIILVFVIDGPHAPPKKGKYNREAFFQECQQYKILLTGMGFLVLEAKGEAEKMCAELNMKNLVDGVLTSDGDALVYGAQVVYKGILTEKKEQKATKFTMEKINSKLHMNHKDIVAFAILSKGDISDGVHSVGEKKFLELHKEFKNNGIKDSLERLKSWVSDTKLCGLENQLLGMPKISHCTFCGHKGTKNQHSKIGCSVCGKDKGCLLSQQASECKAEGVKHPLCMCTVCLIQRAVKPYTHELKVRRLALKQDANFPREDIINEFLSPCNTLPAVSDVCLKVPNLKAVFKVLHEKLRFSQDEAAKHLIPWIIKLSVLGILPGLTVEPVKILKSCTEQFEKCYTVQWSKLDIDDLSVEAKCYEFNISASLFASKYPELCKKFETASYLKKGKRKITFDPNQRKLSDMFKVVKKSVGNTAGDSKSTPQGDSFNLT</sequence>
<dbReference type="AlphaFoldDB" id="A0AAV4EDL9"/>